<dbReference type="GO" id="GO:0008483">
    <property type="term" value="F:transaminase activity"/>
    <property type="evidence" value="ECO:0007669"/>
    <property type="project" value="UniProtKB-KW"/>
</dbReference>
<evidence type="ECO:0000313" key="5">
    <source>
        <dbReference type="Proteomes" id="UP001377160"/>
    </source>
</evidence>
<keyword evidence="1 3" id="KW-0663">Pyridoxal phosphate</keyword>
<dbReference type="InterPro" id="IPR015424">
    <property type="entry name" value="PyrdxlP-dep_Trfase"/>
</dbReference>
<dbReference type="EC" id="2.6.1.-" evidence="4"/>
<dbReference type="PANTHER" id="PTHR30244">
    <property type="entry name" value="TRANSAMINASE"/>
    <property type="match status" value="1"/>
</dbReference>
<name>A0ABU9FT15_9VIBR</name>
<keyword evidence="4" id="KW-0032">Aminotransferase</keyword>
<dbReference type="CDD" id="cd00616">
    <property type="entry name" value="AHBA_syn"/>
    <property type="match status" value="1"/>
</dbReference>
<dbReference type="SUPFAM" id="SSF53383">
    <property type="entry name" value="PLP-dependent transferases"/>
    <property type="match status" value="1"/>
</dbReference>
<protein>
    <submittedName>
        <fullName evidence="4">DegT/DnrJ/EryC1/StrS family aminotransferase</fullName>
        <ecNumber evidence="4">2.6.1.-</ecNumber>
    </submittedName>
</protein>
<dbReference type="InterPro" id="IPR000653">
    <property type="entry name" value="DegT/StrS_aminotransferase"/>
</dbReference>
<evidence type="ECO:0000313" key="4">
    <source>
        <dbReference type="EMBL" id="MEL0609339.1"/>
    </source>
</evidence>
<comment type="caution">
    <text evidence="4">The sequence shown here is derived from an EMBL/GenBank/DDBJ whole genome shotgun (WGS) entry which is preliminary data.</text>
</comment>
<gene>
    <name evidence="4" type="ORF">V8Z71_13535</name>
</gene>
<dbReference type="InterPro" id="IPR015422">
    <property type="entry name" value="PyrdxlP-dep_Trfase_small"/>
</dbReference>
<comment type="similarity">
    <text evidence="2 3">Belongs to the DegT/DnrJ/EryC1 family.</text>
</comment>
<dbReference type="PANTHER" id="PTHR30244:SF36">
    <property type="entry name" value="3-OXO-GLUCOSE-6-PHOSPHATE:GLUTAMATE AMINOTRANSFERASE"/>
    <property type="match status" value="1"/>
</dbReference>
<dbReference type="Gene3D" id="3.90.1150.10">
    <property type="entry name" value="Aspartate Aminotransferase, domain 1"/>
    <property type="match status" value="1"/>
</dbReference>
<dbReference type="InterPro" id="IPR015421">
    <property type="entry name" value="PyrdxlP-dep_Trfase_major"/>
</dbReference>
<sequence>MISFLNLKKINSQYEKDLKLACNKVIDSGWYIDGEELVGFESEFSSFVGVKYAIGVGNGLDALSLVLKAWLIQGKIKEGDEVLVPSNTFIASILAITDNGLTPIFVEPDPRTFNITVEQLSKSLSEKSKVVMPVHLYGKLCPMKEISDFSKANNLLVLEDCAQAHGASYQGKSAGSYGDAAGFSFYPGKNLGALGDAGAITTNDKQLVEVLRALRSYGSFVKYEHVYKGVNSRLDEIQAAMLRVKLRYLDKEIAKRRTIALYYKTNIKNSKIELPFWDDIEGHVFHLFVLKVQERTKFQTYLHDNGIMTNIHYPVPPHKQQCYFKLNDISLPVVESLSSCIISIPMDPTLSQTELEKIVTVVNDY</sequence>
<organism evidence="4 5">
    <name type="scientific">Vibrio echinoideorum</name>
    <dbReference type="NCBI Taxonomy" id="2100116"/>
    <lineage>
        <taxon>Bacteria</taxon>
        <taxon>Pseudomonadati</taxon>
        <taxon>Pseudomonadota</taxon>
        <taxon>Gammaproteobacteria</taxon>
        <taxon>Vibrionales</taxon>
        <taxon>Vibrionaceae</taxon>
        <taxon>Vibrio</taxon>
    </lineage>
</organism>
<dbReference type="EMBL" id="JBANDX010000010">
    <property type="protein sequence ID" value="MEL0609339.1"/>
    <property type="molecule type" value="Genomic_DNA"/>
</dbReference>
<evidence type="ECO:0000256" key="3">
    <source>
        <dbReference type="RuleBase" id="RU004508"/>
    </source>
</evidence>
<dbReference type="Pfam" id="PF01041">
    <property type="entry name" value="DegT_DnrJ_EryC1"/>
    <property type="match status" value="1"/>
</dbReference>
<evidence type="ECO:0000256" key="2">
    <source>
        <dbReference type="ARBA" id="ARBA00037999"/>
    </source>
</evidence>
<dbReference type="RefSeq" id="WP_341635347.1">
    <property type="nucleotide sequence ID" value="NZ_JBANDX010000010.1"/>
</dbReference>
<keyword evidence="5" id="KW-1185">Reference proteome</keyword>
<dbReference type="Gene3D" id="3.40.640.10">
    <property type="entry name" value="Type I PLP-dependent aspartate aminotransferase-like (Major domain)"/>
    <property type="match status" value="1"/>
</dbReference>
<accession>A0ABU9FT15</accession>
<evidence type="ECO:0000256" key="1">
    <source>
        <dbReference type="ARBA" id="ARBA00022898"/>
    </source>
</evidence>
<reference evidence="4 5" key="1">
    <citation type="submission" date="2024-02" db="EMBL/GenBank/DDBJ databases">
        <title>Bacteria isolated from the canopy kelp, Nereocystis luetkeana.</title>
        <authorList>
            <person name="Pfister C.A."/>
            <person name="Younker I.T."/>
            <person name="Light S.H."/>
        </authorList>
    </citation>
    <scope>NUCLEOTIDE SEQUENCE [LARGE SCALE GENOMIC DNA]</scope>
    <source>
        <strain evidence="4 5">TI.1.15</strain>
    </source>
</reference>
<dbReference type="PIRSF" id="PIRSF000390">
    <property type="entry name" value="PLP_StrS"/>
    <property type="match status" value="1"/>
</dbReference>
<dbReference type="Proteomes" id="UP001377160">
    <property type="component" value="Unassembled WGS sequence"/>
</dbReference>
<keyword evidence="4" id="KW-0808">Transferase</keyword>
<proteinExistence type="inferred from homology"/>